<dbReference type="OrthoDB" id="2209940at2759"/>
<dbReference type="SUPFAM" id="SSF143744">
    <property type="entry name" value="GlcG-like"/>
    <property type="match status" value="1"/>
</dbReference>
<dbReference type="Pfam" id="PF03928">
    <property type="entry name" value="HbpS-like"/>
    <property type="match status" value="1"/>
</dbReference>
<dbReference type="EMBL" id="KV417505">
    <property type="protein sequence ID" value="KZP28049.1"/>
    <property type="molecule type" value="Genomic_DNA"/>
</dbReference>
<dbReference type="InterPro" id="IPR005624">
    <property type="entry name" value="PduO/GlcC-like"/>
</dbReference>
<evidence type="ECO:0000313" key="2">
    <source>
        <dbReference type="Proteomes" id="UP000076532"/>
    </source>
</evidence>
<accession>A0A166R9Q1</accession>
<dbReference type="PIRSF" id="PIRSF008757">
    <property type="entry name" value="UCP008757"/>
    <property type="match status" value="1"/>
</dbReference>
<keyword evidence="2" id="KW-1185">Reference proteome</keyword>
<dbReference type="InterPro" id="IPR038084">
    <property type="entry name" value="PduO/GlcC-like_sf"/>
</dbReference>
<evidence type="ECO:0008006" key="3">
    <source>
        <dbReference type="Google" id="ProtNLM"/>
    </source>
</evidence>
<dbReference type="STRING" id="436010.A0A166R9Q1"/>
<dbReference type="GO" id="GO:0006620">
    <property type="term" value="P:post-translational protein targeting to endoplasmic reticulum membrane"/>
    <property type="evidence" value="ECO:0007669"/>
    <property type="project" value="TreeGrafter"/>
</dbReference>
<name>A0A166R9Q1_9AGAM</name>
<dbReference type="Gene3D" id="3.30.450.150">
    <property type="entry name" value="Haem-degrading domain"/>
    <property type="match status" value="1"/>
</dbReference>
<evidence type="ECO:0000313" key="1">
    <source>
        <dbReference type="EMBL" id="KZP28049.1"/>
    </source>
</evidence>
<dbReference type="GO" id="GO:0072380">
    <property type="term" value="C:TRC complex"/>
    <property type="evidence" value="ECO:0007669"/>
    <property type="project" value="TreeGrafter"/>
</dbReference>
<dbReference type="PANTHER" id="PTHR28255">
    <property type="match status" value="1"/>
</dbReference>
<dbReference type="InterPro" id="IPR010371">
    <property type="entry name" value="YBR137W-like"/>
</dbReference>
<protein>
    <recommendedName>
        <fullName evidence="3">DUF336-domain-containing protein</fullName>
    </recommendedName>
</protein>
<dbReference type="PANTHER" id="PTHR28255:SF1">
    <property type="entry name" value="UPF0303 PROTEIN YBR137W"/>
    <property type="match status" value="1"/>
</dbReference>
<dbReference type="Proteomes" id="UP000076532">
    <property type="component" value="Unassembled WGS sequence"/>
</dbReference>
<dbReference type="AlphaFoldDB" id="A0A166R9Q1"/>
<gene>
    <name evidence="1" type="ORF">FIBSPDRAFT_852890</name>
</gene>
<sequence length="181" mass="19466">MSFSYEQLKTVNDALIAEHPTIQGESLAGLAASEELLRFPTFTHADAFALGLRLKAAAEALPAADRKPVVVDISVNGQCLFRYAAPGTSRDNDAWIARKKKTVERFAQSSYRIGRTLALAGTSLGRKYDVAEGEYAAHGGCWPITLRGGVMIGTITMSGLSQVLDHVVISRVLAEFLQGAQ</sequence>
<organism evidence="1 2">
    <name type="scientific">Athelia psychrophila</name>
    <dbReference type="NCBI Taxonomy" id="1759441"/>
    <lineage>
        <taxon>Eukaryota</taxon>
        <taxon>Fungi</taxon>
        <taxon>Dikarya</taxon>
        <taxon>Basidiomycota</taxon>
        <taxon>Agaricomycotina</taxon>
        <taxon>Agaricomycetes</taxon>
        <taxon>Agaricomycetidae</taxon>
        <taxon>Atheliales</taxon>
        <taxon>Atheliaceae</taxon>
        <taxon>Athelia</taxon>
    </lineage>
</organism>
<proteinExistence type="predicted"/>
<reference evidence="1 2" key="1">
    <citation type="journal article" date="2016" name="Mol. Biol. Evol.">
        <title>Comparative Genomics of Early-Diverging Mushroom-Forming Fungi Provides Insights into the Origins of Lignocellulose Decay Capabilities.</title>
        <authorList>
            <person name="Nagy L.G."/>
            <person name="Riley R."/>
            <person name="Tritt A."/>
            <person name="Adam C."/>
            <person name="Daum C."/>
            <person name="Floudas D."/>
            <person name="Sun H."/>
            <person name="Yadav J.S."/>
            <person name="Pangilinan J."/>
            <person name="Larsson K.H."/>
            <person name="Matsuura K."/>
            <person name="Barry K."/>
            <person name="Labutti K."/>
            <person name="Kuo R."/>
            <person name="Ohm R.A."/>
            <person name="Bhattacharya S.S."/>
            <person name="Shirouzu T."/>
            <person name="Yoshinaga Y."/>
            <person name="Martin F.M."/>
            <person name="Grigoriev I.V."/>
            <person name="Hibbett D.S."/>
        </authorList>
    </citation>
    <scope>NUCLEOTIDE SEQUENCE [LARGE SCALE GENOMIC DNA]</scope>
    <source>
        <strain evidence="1 2">CBS 109695</strain>
    </source>
</reference>